<reference evidence="4" key="1">
    <citation type="submission" date="2020-03" db="EMBL/GenBank/DDBJ databases">
        <title>A high-quality chromosome-level genome assembly of a woody plant with both climbing and erect habits, Rhamnella rubrinervis.</title>
        <authorList>
            <person name="Lu Z."/>
            <person name="Yang Y."/>
            <person name="Zhu X."/>
            <person name="Sun Y."/>
        </authorList>
    </citation>
    <scope>NUCLEOTIDE SEQUENCE</scope>
    <source>
        <strain evidence="4">BYM</strain>
        <tissue evidence="4">Leaf</tissue>
    </source>
</reference>
<dbReference type="Gene3D" id="1.25.40.10">
    <property type="entry name" value="Tetratricopeptide repeat domain"/>
    <property type="match status" value="2"/>
</dbReference>
<feature type="repeat" description="PPR" evidence="3">
    <location>
        <begin position="228"/>
        <end position="263"/>
    </location>
</feature>
<evidence type="ECO:0000256" key="1">
    <source>
        <dbReference type="ARBA" id="ARBA00007626"/>
    </source>
</evidence>
<dbReference type="PANTHER" id="PTHR47447">
    <property type="entry name" value="OS03G0856100 PROTEIN"/>
    <property type="match status" value="1"/>
</dbReference>
<dbReference type="Proteomes" id="UP000796880">
    <property type="component" value="Unassembled WGS sequence"/>
</dbReference>
<evidence type="ECO:0000313" key="5">
    <source>
        <dbReference type="Proteomes" id="UP000796880"/>
    </source>
</evidence>
<dbReference type="InterPro" id="IPR002885">
    <property type="entry name" value="PPR_rpt"/>
</dbReference>
<gene>
    <name evidence="4" type="ORF">FNV43_RR05212</name>
</gene>
<dbReference type="Pfam" id="PF13812">
    <property type="entry name" value="PPR_3"/>
    <property type="match status" value="1"/>
</dbReference>
<dbReference type="PROSITE" id="PS51375">
    <property type="entry name" value="PPR"/>
    <property type="match status" value="3"/>
</dbReference>
<dbReference type="PANTHER" id="PTHR47447:SF17">
    <property type="entry name" value="OS12G0638900 PROTEIN"/>
    <property type="match status" value="1"/>
</dbReference>
<feature type="repeat" description="PPR" evidence="3">
    <location>
        <begin position="193"/>
        <end position="227"/>
    </location>
</feature>
<dbReference type="Pfam" id="PF13041">
    <property type="entry name" value="PPR_2"/>
    <property type="match status" value="1"/>
</dbReference>
<sequence>MAGTWKCRSFLILHSKAYAFSFSHILCKRLSSASYSNSTAICSASSSSCSFIAAKLPKRPLLPLTSPIKEPTSPLPCHFQTRLFSSSESKKINTKVNFSLPDSDDDDDEVDKKITSKEIDKAKLPPPYDPFNKKPVIEEPDDPKDLQGIFHKMNNEGLLNNAVKMFDALSKDGLTHEALELFAQIKDKGHMPDVVAHTAVVEAYANAGQSKEALKVYMRMLASGVAPNAYTYTVLIKGLATDPKYLGDAKKYVLEMMAKGMRPNTGTYTAVFEAFARDQKVDEAKELLQQMKAKGFKPEEKAVGEVLNNKRGLVFRTVMSILFGK</sequence>
<name>A0A8K0HM82_9ROSA</name>
<protein>
    <recommendedName>
        <fullName evidence="6">Pentatricopeptide repeat-containing protein</fullName>
    </recommendedName>
</protein>
<comment type="caution">
    <text evidence="4">The sequence shown here is derived from an EMBL/GenBank/DDBJ whole genome shotgun (WGS) entry which is preliminary data.</text>
</comment>
<proteinExistence type="inferred from homology"/>
<dbReference type="EMBL" id="VOIH02000002">
    <property type="protein sequence ID" value="KAF3454764.1"/>
    <property type="molecule type" value="Genomic_DNA"/>
</dbReference>
<dbReference type="InterPro" id="IPR011990">
    <property type="entry name" value="TPR-like_helical_dom_sf"/>
</dbReference>
<dbReference type="OrthoDB" id="185373at2759"/>
<organism evidence="4 5">
    <name type="scientific">Rhamnella rubrinervis</name>
    <dbReference type="NCBI Taxonomy" id="2594499"/>
    <lineage>
        <taxon>Eukaryota</taxon>
        <taxon>Viridiplantae</taxon>
        <taxon>Streptophyta</taxon>
        <taxon>Embryophyta</taxon>
        <taxon>Tracheophyta</taxon>
        <taxon>Spermatophyta</taxon>
        <taxon>Magnoliopsida</taxon>
        <taxon>eudicotyledons</taxon>
        <taxon>Gunneridae</taxon>
        <taxon>Pentapetalae</taxon>
        <taxon>rosids</taxon>
        <taxon>fabids</taxon>
        <taxon>Rosales</taxon>
        <taxon>Rhamnaceae</taxon>
        <taxon>rhamnoid group</taxon>
        <taxon>Rhamneae</taxon>
        <taxon>Rhamnella</taxon>
    </lineage>
</organism>
<dbReference type="AlphaFoldDB" id="A0A8K0HM82"/>
<evidence type="ECO:0000256" key="3">
    <source>
        <dbReference type="PROSITE-ProRule" id="PRU00708"/>
    </source>
</evidence>
<keyword evidence="2" id="KW-0677">Repeat</keyword>
<comment type="similarity">
    <text evidence="1">Belongs to the PPR family. P subfamily.</text>
</comment>
<accession>A0A8K0HM82</accession>
<feature type="repeat" description="PPR" evidence="3">
    <location>
        <begin position="264"/>
        <end position="298"/>
    </location>
</feature>
<evidence type="ECO:0000313" key="4">
    <source>
        <dbReference type="EMBL" id="KAF3454764.1"/>
    </source>
</evidence>
<dbReference type="NCBIfam" id="TIGR00756">
    <property type="entry name" value="PPR"/>
    <property type="match status" value="3"/>
</dbReference>
<evidence type="ECO:0000256" key="2">
    <source>
        <dbReference type="ARBA" id="ARBA00022737"/>
    </source>
</evidence>
<dbReference type="Pfam" id="PF01535">
    <property type="entry name" value="PPR"/>
    <property type="match status" value="1"/>
</dbReference>
<evidence type="ECO:0008006" key="6">
    <source>
        <dbReference type="Google" id="ProtNLM"/>
    </source>
</evidence>
<keyword evidence="5" id="KW-1185">Reference proteome</keyword>